<protein>
    <submittedName>
        <fullName evidence="2">Uncharacterized protein</fullName>
    </submittedName>
</protein>
<organism evidence="2 3">
    <name type="scientific">Daphnia magna</name>
    <dbReference type="NCBI Taxonomy" id="35525"/>
    <lineage>
        <taxon>Eukaryota</taxon>
        <taxon>Metazoa</taxon>
        <taxon>Ecdysozoa</taxon>
        <taxon>Arthropoda</taxon>
        <taxon>Crustacea</taxon>
        <taxon>Branchiopoda</taxon>
        <taxon>Diplostraca</taxon>
        <taxon>Cladocera</taxon>
        <taxon>Anomopoda</taxon>
        <taxon>Daphniidae</taxon>
        <taxon>Daphnia</taxon>
    </lineage>
</organism>
<sequence length="172" mass="19717">MCVLDFLSHLRQANSRTDRISPSALISFINAIFSPKNEKLQFGPRKRAVLNFRDVSFCVRQALYITIRLFEQVNVGSNESGYNISEFVVHVVLAMVDEERREKCRNDDYHSKSVCMGQADDDTMEKRREDRGGGKRKRCPKKLNARFISKPRLRGCAGSNTLNTRENERAGD</sequence>
<feature type="compositionally biased region" description="Basic and acidic residues" evidence="1">
    <location>
        <begin position="124"/>
        <end position="133"/>
    </location>
</feature>
<comment type="caution">
    <text evidence="2">The sequence shown here is derived from an EMBL/GenBank/DDBJ whole genome shotgun (WGS) entry which is preliminary data.</text>
</comment>
<gene>
    <name evidence="2" type="ORF">OUZ56_004920</name>
</gene>
<feature type="compositionally biased region" description="Basic residues" evidence="1">
    <location>
        <begin position="134"/>
        <end position="153"/>
    </location>
</feature>
<feature type="region of interest" description="Disordered" evidence="1">
    <location>
        <begin position="120"/>
        <end position="172"/>
    </location>
</feature>
<dbReference type="Proteomes" id="UP001234178">
    <property type="component" value="Unassembled WGS sequence"/>
</dbReference>
<keyword evidence="3" id="KW-1185">Reference proteome</keyword>
<proteinExistence type="predicted"/>
<evidence type="ECO:0000256" key="1">
    <source>
        <dbReference type="SAM" id="MobiDB-lite"/>
    </source>
</evidence>
<dbReference type="EMBL" id="JAOYFB010000001">
    <property type="protein sequence ID" value="KAK4003138.1"/>
    <property type="molecule type" value="Genomic_DNA"/>
</dbReference>
<accession>A0ABQ9YR98</accession>
<reference evidence="2 3" key="1">
    <citation type="journal article" date="2023" name="Nucleic Acids Res.">
        <title>The hologenome of Daphnia magna reveals possible DNA methylation and microbiome-mediated evolution of the host genome.</title>
        <authorList>
            <person name="Chaturvedi A."/>
            <person name="Li X."/>
            <person name="Dhandapani V."/>
            <person name="Marshall H."/>
            <person name="Kissane S."/>
            <person name="Cuenca-Cambronero M."/>
            <person name="Asole G."/>
            <person name="Calvet F."/>
            <person name="Ruiz-Romero M."/>
            <person name="Marangio P."/>
            <person name="Guigo R."/>
            <person name="Rago D."/>
            <person name="Mirbahai L."/>
            <person name="Eastwood N."/>
            <person name="Colbourne J.K."/>
            <person name="Zhou J."/>
            <person name="Mallon E."/>
            <person name="Orsini L."/>
        </authorList>
    </citation>
    <scope>NUCLEOTIDE SEQUENCE [LARGE SCALE GENOMIC DNA]</scope>
    <source>
        <strain evidence="2">LRV0_1</strain>
    </source>
</reference>
<evidence type="ECO:0000313" key="2">
    <source>
        <dbReference type="EMBL" id="KAK4003138.1"/>
    </source>
</evidence>
<name>A0ABQ9YR98_9CRUS</name>
<evidence type="ECO:0000313" key="3">
    <source>
        <dbReference type="Proteomes" id="UP001234178"/>
    </source>
</evidence>